<keyword evidence="2" id="KW-1185">Reference proteome</keyword>
<sequence>MKDLGELKFFLGIEFAKTKEGYVMNQRKYALELISEMGLSGVKPVYTPLDPNVRLTSIKYDSHIQDIDTIERDKPLTDIGRYQRLVGRLLYLTMTRVDISFAVQVLSQYMHAPKKSHIEAALRVVRYIKSAPGLGLFMPSQSSELLTVYCDSDWGTCVQTRRSITGYLMKFGDALVSWKSKKQETVAKSSAEAEFRSMAPLWLRLFGLLAYTVN</sequence>
<comment type="caution">
    <text evidence="1">The sequence shown here is derived from an EMBL/GenBank/DDBJ whole genome shotgun (WGS) entry which is preliminary data.</text>
</comment>
<evidence type="ECO:0000313" key="2">
    <source>
        <dbReference type="Proteomes" id="UP001627284"/>
    </source>
</evidence>
<name>A0ABD2SKN5_9SOLN</name>
<dbReference type="InterPro" id="IPR043502">
    <property type="entry name" value="DNA/RNA_pol_sf"/>
</dbReference>
<evidence type="ECO:0000313" key="1">
    <source>
        <dbReference type="EMBL" id="KAL3344419.1"/>
    </source>
</evidence>
<proteinExistence type="predicted"/>
<reference evidence="1 2" key="1">
    <citation type="submission" date="2024-05" db="EMBL/GenBank/DDBJ databases">
        <title>De novo assembly of an allotetraploid wild potato.</title>
        <authorList>
            <person name="Hosaka A.J."/>
        </authorList>
    </citation>
    <scope>NUCLEOTIDE SEQUENCE [LARGE SCALE GENOMIC DNA]</scope>
    <source>
        <tissue evidence="1">Young leaves</tissue>
    </source>
</reference>
<accession>A0ABD2SKN5</accession>
<evidence type="ECO:0008006" key="3">
    <source>
        <dbReference type="Google" id="ProtNLM"/>
    </source>
</evidence>
<gene>
    <name evidence="1" type="ORF">AABB24_023717</name>
</gene>
<dbReference type="SUPFAM" id="SSF56672">
    <property type="entry name" value="DNA/RNA polymerases"/>
    <property type="match status" value="1"/>
</dbReference>
<dbReference type="CDD" id="cd09272">
    <property type="entry name" value="RNase_HI_RT_Ty1"/>
    <property type="match status" value="1"/>
</dbReference>
<dbReference type="AlphaFoldDB" id="A0ABD2SKN5"/>
<dbReference type="PANTHER" id="PTHR11439">
    <property type="entry name" value="GAG-POL-RELATED RETROTRANSPOSON"/>
    <property type="match status" value="1"/>
</dbReference>
<dbReference type="PANTHER" id="PTHR11439:SF444">
    <property type="entry name" value="HELICASE ATP-BINDING DOMAIN-CONTAINING PROTEIN"/>
    <property type="match status" value="1"/>
</dbReference>
<dbReference type="EMBL" id="JBJKTR010000014">
    <property type="protein sequence ID" value="KAL3344419.1"/>
    <property type="molecule type" value="Genomic_DNA"/>
</dbReference>
<protein>
    <recommendedName>
        <fullName evidence="3">Reverse transcriptase Ty1/copia-type domain-containing protein</fullName>
    </recommendedName>
</protein>
<dbReference type="Proteomes" id="UP001627284">
    <property type="component" value="Unassembled WGS sequence"/>
</dbReference>
<organism evidence="1 2">
    <name type="scientific">Solanum stoloniferum</name>
    <dbReference type="NCBI Taxonomy" id="62892"/>
    <lineage>
        <taxon>Eukaryota</taxon>
        <taxon>Viridiplantae</taxon>
        <taxon>Streptophyta</taxon>
        <taxon>Embryophyta</taxon>
        <taxon>Tracheophyta</taxon>
        <taxon>Spermatophyta</taxon>
        <taxon>Magnoliopsida</taxon>
        <taxon>eudicotyledons</taxon>
        <taxon>Gunneridae</taxon>
        <taxon>Pentapetalae</taxon>
        <taxon>asterids</taxon>
        <taxon>lamiids</taxon>
        <taxon>Solanales</taxon>
        <taxon>Solanaceae</taxon>
        <taxon>Solanoideae</taxon>
        <taxon>Solaneae</taxon>
        <taxon>Solanum</taxon>
    </lineage>
</organism>